<keyword evidence="3" id="KW-1185">Reference proteome</keyword>
<dbReference type="RefSeq" id="XP_051441765.1">
    <property type="nucleotide sequence ID" value="XM_051591350.1"/>
</dbReference>
<protein>
    <submittedName>
        <fullName evidence="2">Uncharacterized protein</fullName>
    </submittedName>
</protein>
<accession>A0AAD5E5L8</accession>
<reference evidence="2" key="2">
    <citation type="journal article" date="2022" name="Proc. Natl. Acad. Sci. U.S.A.">
        <title>Diploid-dominant life cycles characterize the early evolution of Fungi.</title>
        <authorList>
            <person name="Amses K.R."/>
            <person name="Simmons D.R."/>
            <person name="Longcore J.E."/>
            <person name="Mondo S.J."/>
            <person name="Seto K."/>
            <person name="Jeronimo G.H."/>
            <person name="Bonds A.E."/>
            <person name="Quandt C.A."/>
            <person name="Davis W.J."/>
            <person name="Chang Y."/>
            <person name="Federici B.A."/>
            <person name="Kuo A."/>
            <person name="LaButti K."/>
            <person name="Pangilinan J."/>
            <person name="Andreopoulos W."/>
            <person name="Tritt A."/>
            <person name="Riley R."/>
            <person name="Hundley H."/>
            <person name="Johnson J."/>
            <person name="Lipzen A."/>
            <person name="Barry K."/>
            <person name="Lang B.F."/>
            <person name="Cuomo C.A."/>
            <person name="Buchler N.E."/>
            <person name="Grigoriev I.V."/>
            <person name="Spatafora J.W."/>
            <person name="Stajich J.E."/>
            <person name="James T.Y."/>
        </authorList>
    </citation>
    <scope>NUCLEOTIDE SEQUENCE</scope>
    <source>
        <strain evidence="2">AG</strain>
    </source>
</reference>
<keyword evidence="1" id="KW-0472">Membrane</keyword>
<dbReference type="Proteomes" id="UP001206595">
    <property type="component" value="Unassembled WGS sequence"/>
</dbReference>
<gene>
    <name evidence="2" type="ORF">K450DRAFT_255463</name>
</gene>
<feature type="transmembrane region" description="Helical" evidence="1">
    <location>
        <begin position="118"/>
        <end position="138"/>
    </location>
</feature>
<sequence>MDAFGSIDPAALAVAIIAVLYAMKETLSDWNTILENWIGFLVLVQFATACGSATILGFLAEVGDRRYSRYGCDGVTIKELKFANHIVKRCQIWKMAWWMDIVLTAGLGVQIFPPPIRLFLWATIILISSPIAGIATVWDKITGTAAYRNLGTYDGYKLLLTYTAEDYAFGTGRASEDTVRMFALRTIIALGFGDDLGALGLLKLCTPSATYTRADFLTHVAVAKNTERYYKPGLKTFSRFDIDLEFDQVEAWYGQVKITSKKDSPIAIDGFSKPAGGYTPLGLSMAAKWLATAKSVKPMIPFVSWVLQTAKDAQLSKESKKEYDHKQLAWRLVDTCIILSSAVRVAIHGDCRSDTEGISELEMLLKPWFHDELPFYRPSFRDMKGQFPWCAIDHRQSDCICNCLALPYEAVSLQAVVGQQFSDQVPTLVISKYEQEAYYYVIYSGKNAVRLLEHNLQDFILGGFLEEFGIIVAGKPFKHPPCNGDDITVQVQT</sequence>
<keyword evidence="1" id="KW-0812">Transmembrane</keyword>
<name>A0AAD5E5L8_UMBRA</name>
<dbReference type="AlphaFoldDB" id="A0AAD5E5L8"/>
<evidence type="ECO:0000313" key="2">
    <source>
        <dbReference type="EMBL" id="KAI8576761.1"/>
    </source>
</evidence>
<organism evidence="2 3">
    <name type="scientific">Umbelopsis ramanniana AG</name>
    <dbReference type="NCBI Taxonomy" id="1314678"/>
    <lineage>
        <taxon>Eukaryota</taxon>
        <taxon>Fungi</taxon>
        <taxon>Fungi incertae sedis</taxon>
        <taxon>Mucoromycota</taxon>
        <taxon>Mucoromycotina</taxon>
        <taxon>Umbelopsidomycetes</taxon>
        <taxon>Umbelopsidales</taxon>
        <taxon>Umbelopsidaceae</taxon>
        <taxon>Umbelopsis</taxon>
    </lineage>
</organism>
<keyword evidence="1" id="KW-1133">Transmembrane helix</keyword>
<evidence type="ECO:0000256" key="1">
    <source>
        <dbReference type="SAM" id="Phobius"/>
    </source>
</evidence>
<reference evidence="2" key="1">
    <citation type="submission" date="2021-06" db="EMBL/GenBank/DDBJ databases">
        <authorList>
            <consortium name="DOE Joint Genome Institute"/>
            <person name="Mondo S.J."/>
            <person name="Amses K.R."/>
            <person name="Simmons D.R."/>
            <person name="Longcore J.E."/>
            <person name="Seto K."/>
            <person name="Alves G.H."/>
            <person name="Bonds A.E."/>
            <person name="Quandt C.A."/>
            <person name="Davis W.J."/>
            <person name="Chang Y."/>
            <person name="Letcher P.M."/>
            <person name="Powell M.J."/>
            <person name="Kuo A."/>
            <person name="Labutti K."/>
            <person name="Pangilinan J."/>
            <person name="Andreopoulos W."/>
            <person name="Tritt A."/>
            <person name="Riley R."/>
            <person name="Hundley H."/>
            <person name="Johnson J."/>
            <person name="Lipzen A."/>
            <person name="Barry K."/>
            <person name="Berbee M.L."/>
            <person name="Buchler N.E."/>
            <person name="Grigoriev I.V."/>
            <person name="Spatafora J.W."/>
            <person name="Stajich J.E."/>
            <person name="James T.Y."/>
        </authorList>
    </citation>
    <scope>NUCLEOTIDE SEQUENCE</scope>
    <source>
        <strain evidence="2">AG</strain>
    </source>
</reference>
<dbReference type="GeneID" id="75916693"/>
<feature type="transmembrane region" description="Helical" evidence="1">
    <location>
        <begin position="38"/>
        <end position="60"/>
    </location>
</feature>
<evidence type="ECO:0000313" key="3">
    <source>
        <dbReference type="Proteomes" id="UP001206595"/>
    </source>
</evidence>
<comment type="caution">
    <text evidence="2">The sequence shown here is derived from an EMBL/GenBank/DDBJ whole genome shotgun (WGS) entry which is preliminary data.</text>
</comment>
<feature type="transmembrane region" description="Helical" evidence="1">
    <location>
        <begin position="95"/>
        <end position="112"/>
    </location>
</feature>
<dbReference type="EMBL" id="MU620950">
    <property type="protein sequence ID" value="KAI8576761.1"/>
    <property type="molecule type" value="Genomic_DNA"/>
</dbReference>
<proteinExistence type="predicted"/>